<accession>A0A2H3IWV4</accession>
<dbReference type="InterPro" id="IPR057301">
    <property type="entry name" value="Rrp5_OB_4th"/>
</dbReference>
<dbReference type="OrthoDB" id="412781at2759"/>
<dbReference type="Pfam" id="PF00575">
    <property type="entry name" value="S1"/>
    <property type="match status" value="2"/>
</dbReference>
<evidence type="ECO:0000256" key="5">
    <source>
        <dbReference type="SAM" id="MobiDB-lite"/>
    </source>
</evidence>
<dbReference type="InterPro" id="IPR045209">
    <property type="entry name" value="Rrp5"/>
</dbReference>
<dbReference type="CDD" id="cd05693">
    <property type="entry name" value="S1_Rrp5_repeat_hs1_sc1"/>
    <property type="match status" value="1"/>
</dbReference>
<feature type="compositionally biased region" description="Basic and acidic residues" evidence="5">
    <location>
        <begin position="78"/>
        <end position="98"/>
    </location>
</feature>
<reference evidence="7 8" key="1">
    <citation type="journal article" date="2012" name="Science">
        <title>The Paleozoic origin of enzymatic lignin decomposition reconstructed from 31 fungal genomes.</title>
        <authorList>
            <person name="Floudas D."/>
            <person name="Binder M."/>
            <person name="Riley R."/>
            <person name="Barry K."/>
            <person name="Blanchette R.A."/>
            <person name="Henrissat B."/>
            <person name="Martinez A.T."/>
            <person name="Otillar R."/>
            <person name="Spatafora J.W."/>
            <person name="Yadav J.S."/>
            <person name="Aerts A."/>
            <person name="Benoit I."/>
            <person name="Boyd A."/>
            <person name="Carlson A."/>
            <person name="Copeland A."/>
            <person name="Coutinho P.M."/>
            <person name="de Vries R.P."/>
            <person name="Ferreira P."/>
            <person name="Findley K."/>
            <person name="Foster B."/>
            <person name="Gaskell J."/>
            <person name="Glotzer D."/>
            <person name="Gorecki P."/>
            <person name="Heitman J."/>
            <person name="Hesse C."/>
            <person name="Hori C."/>
            <person name="Igarashi K."/>
            <person name="Jurgens J.A."/>
            <person name="Kallen N."/>
            <person name="Kersten P."/>
            <person name="Kohler A."/>
            <person name="Kuees U."/>
            <person name="Kumar T.K.A."/>
            <person name="Kuo A."/>
            <person name="LaButti K."/>
            <person name="Larrondo L.F."/>
            <person name="Lindquist E."/>
            <person name="Ling A."/>
            <person name="Lombard V."/>
            <person name="Lucas S."/>
            <person name="Lundell T."/>
            <person name="Martin R."/>
            <person name="McLaughlin D.J."/>
            <person name="Morgenstern I."/>
            <person name="Morin E."/>
            <person name="Murat C."/>
            <person name="Nagy L.G."/>
            <person name="Nolan M."/>
            <person name="Ohm R.A."/>
            <person name="Patyshakuliyeva A."/>
            <person name="Rokas A."/>
            <person name="Ruiz-Duenas F.J."/>
            <person name="Sabat G."/>
            <person name="Salamov A."/>
            <person name="Samejima M."/>
            <person name="Schmutz J."/>
            <person name="Slot J.C."/>
            <person name="St John F."/>
            <person name="Stenlid J."/>
            <person name="Sun H."/>
            <person name="Sun S."/>
            <person name="Syed K."/>
            <person name="Tsang A."/>
            <person name="Wiebenga A."/>
            <person name="Young D."/>
            <person name="Pisabarro A."/>
            <person name="Eastwood D.C."/>
            <person name="Martin F."/>
            <person name="Cullen D."/>
            <person name="Grigoriev I.V."/>
            <person name="Hibbett D.S."/>
        </authorList>
    </citation>
    <scope>NUCLEOTIDE SEQUENCE [LARGE SCALE GENOMIC DNA]</scope>
    <source>
        <strain evidence="7 8">MD-104</strain>
    </source>
</reference>
<dbReference type="SUPFAM" id="SSF48452">
    <property type="entry name" value="TPR-like"/>
    <property type="match status" value="1"/>
</dbReference>
<protein>
    <submittedName>
        <fullName evidence="7">Nucleic acid-binding protein</fullName>
    </submittedName>
</protein>
<dbReference type="InterPro" id="IPR012340">
    <property type="entry name" value="NA-bd_OB-fold"/>
</dbReference>
<feature type="region of interest" description="Disordered" evidence="5">
    <location>
        <begin position="1"/>
        <end position="62"/>
    </location>
</feature>
<feature type="compositionally biased region" description="Acidic residues" evidence="5">
    <location>
        <begin position="1065"/>
        <end position="1075"/>
    </location>
</feature>
<dbReference type="Pfam" id="PF23459">
    <property type="entry name" value="S1_RRP5"/>
    <property type="match status" value="1"/>
</dbReference>
<dbReference type="GO" id="GO:0032040">
    <property type="term" value="C:small-subunit processome"/>
    <property type="evidence" value="ECO:0007669"/>
    <property type="project" value="TreeGrafter"/>
</dbReference>
<dbReference type="Pfam" id="PF24685">
    <property type="entry name" value="OB_RRP5_4th"/>
    <property type="match status" value="1"/>
</dbReference>
<dbReference type="EMBL" id="KB467831">
    <property type="protein sequence ID" value="PCH33915.1"/>
    <property type="molecule type" value="Genomic_DNA"/>
</dbReference>
<feature type="domain" description="S1 motif" evidence="6">
    <location>
        <begin position="893"/>
        <end position="962"/>
    </location>
</feature>
<comment type="subcellular location">
    <subcellularLocation>
        <location evidence="1">Nucleus</location>
        <location evidence="1">Nucleolus</location>
    </subcellularLocation>
</comment>
<dbReference type="Proteomes" id="UP000218811">
    <property type="component" value="Unassembled WGS sequence"/>
</dbReference>
<feature type="domain" description="S1 motif" evidence="6">
    <location>
        <begin position="799"/>
        <end position="867"/>
    </location>
</feature>
<feature type="region of interest" description="Disordered" evidence="5">
    <location>
        <begin position="1124"/>
        <end position="1197"/>
    </location>
</feature>
<evidence type="ECO:0000256" key="3">
    <source>
        <dbReference type="ARBA" id="ARBA00022737"/>
    </source>
</evidence>
<feature type="domain" description="S1 motif" evidence="6">
    <location>
        <begin position="704"/>
        <end position="778"/>
    </location>
</feature>
<dbReference type="InterPro" id="IPR003107">
    <property type="entry name" value="HAT"/>
</dbReference>
<feature type="domain" description="S1 motif" evidence="6">
    <location>
        <begin position="983"/>
        <end position="1056"/>
    </location>
</feature>
<dbReference type="PANTHER" id="PTHR23270:SF10">
    <property type="entry name" value="PROTEIN RRP5 HOMOLOG"/>
    <property type="match status" value="1"/>
</dbReference>
<feature type="domain" description="S1 motif" evidence="6">
    <location>
        <begin position="436"/>
        <end position="510"/>
    </location>
</feature>
<feature type="region of interest" description="Disordered" evidence="5">
    <location>
        <begin position="78"/>
        <end position="112"/>
    </location>
</feature>
<organism evidence="7 8">
    <name type="scientific">Wolfiporia cocos (strain MD-104)</name>
    <name type="common">Brown rot fungus</name>
    <dbReference type="NCBI Taxonomy" id="742152"/>
    <lineage>
        <taxon>Eukaryota</taxon>
        <taxon>Fungi</taxon>
        <taxon>Dikarya</taxon>
        <taxon>Basidiomycota</taxon>
        <taxon>Agaricomycotina</taxon>
        <taxon>Agaricomycetes</taxon>
        <taxon>Polyporales</taxon>
        <taxon>Phaeolaceae</taxon>
        <taxon>Wolfiporia</taxon>
    </lineage>
</organism>
<dbReference type="InterPro" id="IPR011990">
    <property type="entry name" value="TPR-like_helical_dom_sf"/>
</dbReference>
<feature type="compositionally biased region" description="Basic and acidic residues" evidence="5">
    <location>
        <begin position="1187"/>
        <end position="1197"/>
    </location>
</feature>
<feature type="domain" description="S1 motif" evidence="6">
    <location>
        <begin position="527"/>
        <end position="596"/>
    </location>
</feature>
<dbReference type="Pfam" id="PF23240">
    <property type="entry name" value="HAT_PRP39_N"/>
    <property type="match status" value="1"/>
</dbReference>
<dbReference type="GO" id="GO:0003723">
    <property type="term" value="F:RNA binding"/>
    <property type="evidence" value="ECO:0007669"/>
    <property type="project" value="TreeGrafter"/>
</dbReference>
<dbReference type="SMART" id="SM00316">
    <property type="entry name" value="S1"/>
    <property type="match status" value="10"/>
</dbReference>
<feature type="compositionally biased region" description="Acidic residues" evidence="5">
    <location>
        <begin position="1163"/>
        <end position="1176"/>
    </location>
</feature>
<gene>
    <name evidence="7" type="ORF">WOLCODRAFT_130062</name>
</gene>
<keyword evidence="4" id="KW-0539">Nucleus</keyword>
<feature type="domain" description="S1 motif" evidence="6">
    <location>
        <begin position="616"/>
        <end position="685"/>
    </location>
</feature>
<evidence type="ECO:0000259" key="6">
    <source>
        <dbReference type="PROSITE" id="PS50126"/>
    </source>
</evidence>
<dbReference type="PANTHER" id="PTHR23270">
    <property type="entry name" value="PROGRAMMED CELL DEATH PROTEIN 11 PRE-RRNA PROCESSING PROTEIN RRP5"/>
    <property type="match status" value="1"/>
</dbReference>
<feature type="compositionally biased region" description="Polar residues" evidence="5">
    <location>
        <begin position="1150"/>
        <end position="1161"/>
    </location>
</feature>
<dbReference type="InterPro" id="IPR048059">
    <property type="entry name" value="Rrp5_S1_rpt_hs1_sc1"/>
</dbReference>
<dbReference type="CDD" id="cd05708">
    <property type="entry name" value="S1_Rrp5_repeat_sc12"/>
    <property type="match status" value="1"/>
</dbReference>
<feature type="domain" description="S1 motif" evidence="6">
    <location>
        <begin position="254"/>
        <end position="321"/>
    </location>
</feature>
<dbReference type="FunFam" id="2.40.50.140:FF:000148">
    <property type="entry name" value="protein RRP5 homolog isoform X1"/>
    <property type="match status" value="1"/>
</dbReference>
<dbReference type="InterPro" id="IPR003029">
    <property type="entry name" value="S1_domain"/>
</dbReference>
<evidence type="ECO:0000313" key="8">
    <source>
        <dbReference type="Proteomes" id="UP000218811"/>
    </source>
</evidence>
<dbReference type="Gene3D" id="1.25.40.10">
    <property type="entry name" value="Tetratricopeptide repeat domain"/>
    <property type="match status" value="2"/>
</dbReference>
<evidence type="ECO:0000256" key="1">
    <source>
        <dbReference type="ARBA" id="ARBA00004604"/>
    </source>
</evidence>
<dbReference type="FunFam" id="2.40.50.140:FF:000103">
    <property type="entry name" value="protein RRP5 homolog"/>
    <property type="match status" value="2"/>
</dbReference>
<name>A0A2H3IWV4_WOLCO</name>
<proteinExistence type="predicted"/>
<feature type="compositionally biased region" description="Basic and acidic residues" evidence="5">
    <location>
        <begin position="22"/>
        <end position="36"/>
    </location>
</feature>
<keyword evidence="2" id="KW-0698">rRNA processing</keyword>
<dbReference type="GO" id="GO:0006364">
    <property type="term" value="P:rRNA processing"/>
    <property type="evidence" value="ECO:0007669"/>
    <property type="project" value="UniProtKB-KW"/>
</dbReference>
<feature type="region of interest" description="Disordered" evidence="5">
    <location>
        <begin position="1065"/>
        <end position="1109"/>
    </location>
</feature>
<dbReference type="Gene3D" id="2.40.50.140">
    <property type="entry name" value="Nucleic acid-binding proteins"/>
    <property type="match status" value="9"/>
</dbReference>
<dbReference type="InterPro" id="IPR057302">
    <property type="entry name" value="Rrp5_S1"/>
</dbReference>
<dbReference type="SMART" id="SM00386">
    <property type="entry name" value="HAT"/>
    <property type="match status" value="5"/>
</dbReference>
<evidence type="ECO:0000256" key="2">
    <source>
        <dbReference type="ARBA" id="ARBA00022552"/>
    </source>
</evidence>
<dbReference type="CDD" id="cd05707">
    <property type="entry name" value="S1_Rrp5_repeat_sc11"/>
    <property type="match status" value="1"/>
</dbReference>
<sequence>MAAGKKRVLDDASGNPKTKKSKTGDSEKKGKARAEKPAAPVSTLTADEVDFPRGGGTSFTPLEVKTIRAEAVKEANDELFKVKDKQHNRPRRKSDAKSSGKKTSRREKSDTLRVEHLNYKRIVAGMKILGQIVSVQPLALIVSLPNQLYAHVPITEISTQFTSLLEAMDEDEDAPNPNDEEGTSKPRVPDLFQIFHPGQYVRAVVSAVHPPGATDPSGLGRARDEVQKASRRVELSLRPEKVNDGVAKADFRSGFTLSAAVKSIEDHGYILDLGIADVSGFLSFKDAKKSLFGDALFVGQLLDVCVTKLSANGRTCTVSVDAASVSTASLSEVTGVTSVLPGTLVQSLITAVLPDGLNLQILGYFGGTVDLFHLPPGSPGDNYKAGQKVKARVLYDISSSSPPRFALSLDSHVVKLSVKGASGDDDQDLPQAYPIGATLDAVKVIRVEAERGLIVQVAPGVEGFVHISQTSDDHVPALSASSGAWKIGTVHRARVTGYFAFDGLLQLSLRPSVLEQKFIQVGEVHVGEIVRGTVKKLTDSALFVSISGSVDGAIWPNHYADIQLKHPQKRFKPGASIKCRVLVVDPERKRIVLTAKKTLLESSLPIISKIEDATEGMVTHAVVFKVSDKSLRVELYNNLKATVPAREASETVLGSLAEAFPIGKPVQVRIMSVDPGTFRITASIRQASPNYKAAITDVSGVEIGDIVEGVVSEIQQDKAVVTLQPTQVRALLSLNNLANRREQPVAQIRASLKVGEKLHKLVVVSRNPEKGFVLVASKPKEKSTLLKGSSLKLETIEVGQLVGGHVLKHVRQGTLVRFNRSISGTIHPTDTSDNYDSASAFPPVDAVVKAVVLAIDQDKKQLTLSTRPSRLHPDQHPPVVDREITSFEDLKAGETVRGFVKHVAEHGLFVMLGRDIEARVQIKELFDAYVKDWKSHFTTSQLVKGRILSVDVAKKQVEVTFRSEESRKAAPRPGLTLAKLSEGQKVDCHVKKMEDYGLFLEIEGSKISGLCHKSELSDNKDADVTLALRSFREGDRVKAVILSIDMDKRRISFGLKPSYFAEDDFKVDDEDDNDQDSPANTQVDGDQPDEQENDHHSQEDSAGEDSDAELDNNAMDVDMDMNTVQPQETTSKRQEGSSSRPSALSLSLTEGFQWSADQNVTEPVEESSSDEEDGEEDGRKKKKRKRKEIEQDLTAEMHSKVPESNADFERVLLGSPNSSYLWIQYMSFQLQISEVDKAREIARRALKTISFREEQEKLNIWTALLNLENVYGTEESLETTFKDAARHNDSKTIHLRLAAILDQSGKPDRAEEQYKRTCKKFGRSSKVWTLFSEHYLKRGNLEEARKLLPRSLQSVEKRKHLKTISGFAQLEYKFGDPERGKMVFEGIVDSHPKRWDLWSVYIDMEAGQGDMMSLRNIFDRLLALKMTSHKAKAFFKKWLDLERRIGDEEGASTVKAKAIEWTQRATASSS</sequence>
<keyword evidence="3" id="KW-0677">Repeat</keyword>
<feature type="domain" description="S1 motif" evidence="6">
    <location>
        <begin position="125"/>
        <end position="238"/>
    </location>
</feature>
<dbReference type="OMA" id="GQYLRAY"/>
<feature type="compositionally biased region" description="Low complexity" evidence="5">
    <location>
        <begin position="1137"/>
        <end position="1148"/>
    </location>
</feature>
<evidence type="ECO:0000313" key="7">
    <source>
        <dbReference type="EMBL" id="PCH33915.1"/>
    </source>
</evidence>
<feature type="domain" description="S1 motif" evidence="6">
    <location>
        <begin position="342"/>
        <end position="410"/>
    </location>
</feature>
<dbReference type="CDD" id="cd05697">
    <property type="entry name" value="S1_Rrp5_repeat_hs5"/>
    <property type="match status" value="1"/>
</dbReference>
<dbReference type="FunFam" id="2.40.50.140:FF:000155">
    <property type="entry name" value="rRNA biogenesis protein RRP5"/>
    <property type="match status" value="1"/>
</dbReference>
<evidence type="ECO:0000256" key="4">
    <source>
        <dbReference type="ARBA" id="ARBA00023242"/>
    </source>
</evidence>
<dbReference type="PROSITE" id="PS50126">
    <property type="entry name" value="S1"/>
    <property type="match status" value="10"/>
</dbReference>
<dbReference type="SUPFAM" id="SSF50249">
    <property type="entry name" value="Nucleic acid-binding proteins"/>
    <property type="match status" value="10"/>
</dbReference>
<dbReference type="STRING" id="742152.A0A2H3IWV4"/>
<keyword evidence="8" id="KW-1185">Reference proteome</keyword>